<evidence type="ECO:0000313" key="2">
    <source>
        <dbReference type="Proteomes" id="UP001153365"/>
    </source>
</evidence>
<name>A0AAV0AI95_PHAPC</name>
<evidence type="ECO:0000313" key="1">
    <source>
        <dbReference type="EMBL" id="CAH7667932.1"/>
    </source>
</evidence>
<proteinExistence type="predicted"/>
<protein>
    <submittedName>
        <fullName evidence="1">Expressed protein</fullName>
    </submittedName>
</protein>
<comment type="caution">
    <text evidence="1">The sequence shown here is derived from an EMBL/GenBank/DDBJ whole genome shotgun (WGS) entry which is preliminary data.</text>
</comment>
<dbReference type="EMBL" id="CALTRL010000399">
    <property type="protein sequence ID" value="CAH7667932.1"/>
    <property type="molecule type" value="Genomic_DNA"/>
</dbReference>
<organism evidence="1 2">
    <name type="scientific">Phakopsora pachyrhizi</name>
    <name type="common">Asian soybean rust disease fungus</name>
    <dbReference type="NCBI Taxonomy" id="170000"/>
    <lineage>
        <taxon>Eukaryota</taxon>
        <taxon>Fungi</taxon>
        <taxon>Dikarya</taxon>
        <taxon>Basidiomycota</taxon>
        <taxon>Pucciniomycotina</taxon>
        <taxon>Pucciniomycetes</taxon>
        <taxon>Pucciniales</taxon>
        <taxon>Phakopsoraceae</taxon>
        <taxon>Phakopsora</taxon>
    </lineage>
</organism>
<keyword evidence="2" id="KW-1185">Reference proteome</keyword>
<sequence>MADISAIDRRKKDRIIEYTLRVQWNGSESLKETIHRFSFDFERYGEVVPHTGTAGHIKMISIIGINLMKIIAKKYSKKLGSVNFGDDQRLIKYTENFWKVCFADRREMKAELRIFFESIEEHSSNEDIDRFVSTVFTKKDNNPANIFLKISSNIAWKTNRQEIYLFSWYFAFFRTIVYFPELFSIKGYLPGNYLKKFIEGGILYFLQKYKV</sequence>
<dbReference type="AlphaFoldDB" id="A0AAV0AI95"/>
<reference evidence="1" key="1">
    <citation type="submission" date="2022-06" db="EMBL/GenBank/DDBJ databases">
        <authorList>
            <consortium name="SYNGENTA / RWTH Aachen University"/>
        </authorList>
    </citation>
    <scope>NUCLEOTIDE SEQUENCE</scope>
</reference>
<dbReference type="Proteomes" id="UP001153365">
    <property type="component" value="Unassembled WGS sequence"/>
</dbReference>
<gene>
    <name evidence="1" type="ORF">PPACK8108_LOCUS2374</name>
</gene>
<accession>A0AAV0AI95</accession>